<evidence type="ECO:0000256" key="10">
    <source>
        <dbReference type="ARBA" id="ARBA00023136"/>
    </source>
</evidence>
<dbReference type="InterPro" id="IPR013083">
    <property type="entry name" value="Znf_RING/FYVE/PHD"/>
</dbReference>
<dbReference type="Gene3D" id="3.30.40.10">
    <property type="entry name" value="Zinc/RING finger domain, C3HC4 (zinc finger)"/>
    <property type="match status" value="1"/>
</dbReference>
<dbReference type="GO" id="GO:0061630">
    <property type="term" value="F:ubiquitin protein ligase activity"/>
    <property type="evidence" value="ECO:0000318"/>
    <property type="project" value="GO_Central"/>
</dbReference>
<evidence type="ECO:0000256" key="1">
    <source>
        <dbReference type="ARBA" id="ARBA00004141"/>
    </source>
</evidence>
<evidence type="ECO:0000256" key="8">
    <source>
        <dbReference type="ARBA" id="ARBA00022833"/>
    </source>
</evidence>
<keyword evidence="7" id="KW-0833">Ubl conjugation pathway</keyword>
<dbReference type="GO" id="GO:0034052">
    <property type="term" value="P:positive regulation of plant-type hypersensitive response"/>
    <property type="evidence" value="ECO:0000318"/>
    <property type="project" value="GO_Central"/>
</dbReference>
<dbReference type="Proteomes" id="UP000036987">
    <property type="component" value="Unassembled WGS sequence"/>
</dbReference>
<gene>
    <name evidence="15" type="ORF">ZOSMA_170G00520</name>
</gene>
<evidence type="ECO:0000256" key="5">
    <source>
        <dbReference type="ARBA" id="ARBA00022723"/>
    </source>
</evidence>
<dbReference type="AlphaFoldDB" id="A0A0K9PSS6"/>
<evidence type="ECO:0000256" key="9">
    <source>
        <dbReference type="ARBA" id="ARBA00022989"/>
    </source>
</evidence>
<reference evidence="16" key="1">
    <citation type="journal article" date="2016" name="Nature">
        <title>The genome of the seagrass Zostera marina reveals angiosperm adaptation to the sea.</title>
        <authorList>
            <person name="Olsen J.L."/>
            <person name="Rouze P."/>
            <person name="Verhelst B."/>
            <person name="Lin Y.-C."/>
            <person name="Bayer T."/>
            <person name="Collen J."/>
            <person name="Dattolo E."/>
            <person name="De Paoli E."/>
            <person name="Dittami S."/>
            <person name="Maumus F."/>
            <person name="Michel G."/>
            <person name="Kersting A."/>
            <person name="Lauritano C."/>
            <person name="Lohaus R."/>
            <person name="Toepel M."/>
            <person name="Tonon T."/>
            <person name="Vanneste K."/>
            <person name="Amirebrahimi M."/>
            <person name="Brakel J."/>
            <person name="Bostroem C."/>
            <person name="Chovatia M."/>
            <person name="Grimwood J."/>
            <person name="Jenkins J.W."/>
            <person name="Jueterbock A."/>
            <person name="Mraz A."/>
            <person name="Stam W.T."/>
            <person name="Tice H."/>
            <person name="Bornberg-Bauer E."/>
            <person name="Green P.J."/>
            <person name="Pearson G.A."/>
            <person name="Procaccini G."/>
            <person name="Duarte C.M."/>
            <person name="Schmutz J."/>
            <person name="Reusch T.B.H."/>
            <person name="Van de Peer Y."/>
        </authorList>
    </citation>
    <scope>NUCLEOTIDE SEQUENCE [LARGE SCALE GENOMIC DNA]</scope>
    <source>
        <strain evidence="16">cv. Finnish</strain>
    </source>
</reference>
<dbReference type="SUPFAM" id="SSF57850">
    <property type="entry name" value="RING/U-box"/>
    <property type="match status" value="1"/>
</dbReference>
<evidence type="ECO:0000256" key="6">
    <source>
        <dbReference type="ARBA" id="ARBA00022771"/>
    </source>
</evidence>
<evidence type="ECO:0000313" key="15">
    <source>
        <dbReference type="EMBL" id="KMZ72031.1"/>
    </source>
</evidence>
<dbReference type="GO" id="GO:0005886">
    <property type="term" value="C:plasma membrane"/>
    <property type="evidence" value="ECO:0000318"/>
    <property type="project" value="GO_Central"/>
</dbReference>
<dbReference type="GO" id="GO:0016567">
    <property type="term" value="P:protein ubiquitination"/>
    <property type="evidence" value="ECO:0000318"/>
    <property type="project" value="GO_Central"/>
</dbReference>
<feature type="transmembrane region" description="Helical" evidence="13">
    <location>
        <begin position="53"/>
        <end position="73"/>
    </location>
</feature>
<dbReference type="OMA" id="ESDPWRN"/>
<evidence type="ECO:0000256" key="4">
    <source>
        <dbReference type="ARBA" id="ARBA00022692"/>
    </source>
</evidence>
<evidence type="ECO:0000259" key="14">
    <source>
        <dbReference type="PROSITE" id="PS50089"/>
    </source>
</evidence>
<keyword evidence="16" id="KW-1185">Reference proteome</keyword>
<keyword evidence="10 13" id="KW-0472">Membrane</keyword>
<organism evidence="15 16">
    <name type="scientific">Zostera marina</name>
    <name type="common">Eelgrass</name>
    <dbReference type="NCBI Taxonomy" id="29655"/>
    <lineage>
        <taxon>Eukaryota</taxon>
        <taxon>Viridiplantae</taxon>
        <taxon>Streptophyta</taxon>
        <taxon>Embryophyta</taxon>
        <taxon>Tracheophyta</taxon>
        <taxon>Spermatophyta</taxon>
        <taxon>Magnoliopsida</taxon>
        <taxon>Liliopsida</taxon>
        <taxon>Zosteraceae</taxon>
        <taxon>Zostera</taxon>
    </lineage>
</organism>
<comment type="caution">
    <text evidence="15">The sequence shown here is derived from an EMBL/GenBank/DDBJ whole genome shotgun (WGS) entry which is preliminary data.</text>
</comment>
<evidence type="ECO:0000313" key="16">
    <source>
        <dbReference type="Proteomes" id="UP000036987"/>
    </source>
</evidence>
<comment type="pathway">
    <text evidence="2">Protein modification; protein ubiquitination.</text>
</comment>
<keyword evidence="8" id="KW-0862">Zinc</keyword>
<feature type="domain" description="RING-type" evidence="14">
    <location>
        <begin position="332"/>
        <end position="374"/>
    </location>
</feature>
<evidence type="ECO:0000256" key="3">
    <source>
        <dbReference type="ARBA" id="ARBA00022679"/>
    </source>
</evidence>
<feature type="transmembrane region" description="Helical" evidence="13">
    <location>
        <begin position="7"/>
        <end position="26"/>
    </location>
</feature>
<comment type="subcellular location">
    <subcellularLocation>
        <location evidence="1">Membrane</location>
        <topology evidence="1">Multi-pass membrane protein</topology>
    </subcellularLocation>
</comment>
<dbReference type="OrthoDB" id="7759664at2759"/>
<keyword evidence="9 13" id="KW-1133">Transmembrane helix</keyword>
<dbReference type="InterPro" id="IPR001841">
    <property type="entry name" value="Znf_RING"/>
</dbReference>
<dbReference type="PANTHER" id="PTHR15067">
    <property type="entry name" value="E3 UBIQUITIN-PROTEIN LIGASE RNF8"/>
    <property type="match status" value="1"/>
</dbReference>
<keyword evidence="3" id="KW-0808">Transferase</keyword>
<dbReference type="Pfam" id="PF25563">
    <property type="entry name" value="TPR_SYVN1_N"/>
    <property type="match status" value="1"/>
</dbReference>
<evidence type="ECO:0000256" key="12">
    <source>
        <dbReference type="SAM" id="MobiDB-lite"/>
    </source>
</evidence>
<dbReference type="InterPro" id="IPR057992">
    <property type="entry name" value="TPR_SYVN1_N"/>
</dbReference>
<feature type="region of interest" description="Disordered" evidence="12">
    <location>
        <begin position="497"/>
        <end position="524"/>
    </location>
</feature>
<keyword evidence="6 11" id="KW-0863">Zinc-finger</keyword>
<dbReference type="SMART" id="SM00184">
    <property type="entry name" value="RING"/>
    <property type="match status" value="1"/>
</dbReference>
<sequence length="558" mass="63284">MVASCYLRVSAMFTLLSFLALCWWMSRLLDKFKLDDLIDKNTHFLNILWDSHVTIALCVNYLVNVFVLVLIFLKTIFFIQLYPAEIRRTMERLFNYVIYKGAFLPLVVPNNVLHIGMWSAWLITLSSLKMIQTLAKDRLERLNASPSANQWIYLRVFSALLFVLISDICWICLCLVIIGNAPIGIFMLLFFEPLSIAFETLQAIIVHGFQLFEIWHHFSLDYDSHCGDAQLSYKSIGASLYEWKTVVIRNFGFFLDTMTLLMALCHYLIIWWLHGMSFHIVDAVLFLNLRALVSAIIKRIRGFVKLSRALSSLNVALLDATSEELHAFNDDCAICREPMSKAKRLSCNHLFHLPCLRSWLDQGISDVYSCPTCRSPLFPSTSGNDGNDGGEIEHTLHENLGLNLLRPTGQAVPIDPSFDHQQNSTENIWRTTLNATWMPGWLPGSEGIDVVGTSSAVSSGSLSRVQVMLRHLASVGETYVHGVFEDSLPWNFWPPRQRPGPSSVSPAAQEIENNNNTSDLRFRNNSPVTSRTDILVMAERVGEIFPHIPNELIIQAPN</sequence>
<feature type="compositionally biased region" description="Polar residues" evidence="12">
    <location>
        <begin position="500"/>
        <end position="524"/>
    </location>
</feature>
<dbReference type="STRING" id="29655.A0A0K9PSS6"/>
<dbReference type="GO" id="GO:0008270">
    <property type="term" value="F:zinc ion binding"/>
    <property type="evidence" value="ECO:0007669"/>
    <property type="project" value="UniProtKB-KW"/>
</dbReference>
<evidence type="ECO:0000256" key="13">
    <source>
        <dbReference type="SAM" id="Phobius"/>
    </source>
</evidence>
<dbReference type="GO" id="GO:0000151">
    <property type="term" value="C:ubiquitin ligase complex"/>
    <property type="evidence" value="ECO:0000318"/>
    <property type="project" value="GO_Central"/>
</dbReference>
<dbReference type="PROSITE" id="PS50089">
    <property type="entry name" value="ZF_RING_2"/>
    <property type="match status" value="1"/>
</dbReference>
<dbReference type="CDD" id="cd16455">
    <property type="entry name" value="RING-H2_AMFR"/>
    <property type="match status" value="1"/>
</dbReference>
<feature type="transmembrane region" description="Helical" evidence="13">
    <location>
        <begin position="93"/>
        <end position="109"/>
    </location>
</feature>
<dbReference type="GO" id="GO:0006511">
    <property type="term" value="P:ubiquitin-dependent protein catabolic process"/>
    <property type="evidence" value="ECO:0000318"/>
    <property type="project" value="GO_Central"/>
</dbReference>
<protein>
    <submittedName>
        <fullName evidence="15">E3 ubiquitin protein ligase RIN2</fullName>
    </submittedName>
</protein>
<evidence type="ECO:0000256" key="7">
    <source>
        <dbReference type="ARBA" id="ARBA00022786"/>
    </source>
</evidence>
<feature type="transmembrane region" description="Helical" evidence="13">
    <location>
        <begin position="152"/>
        <end position="178"/>
    </location>
</feature>
<dbReference type="FunFam" id="3.30.40.10:FF:000259">
    <property type="entry name" value="E3 ubiquitin protein ligase RIN2"/>
    <property type="match status" value="1"/>
</dbReference>
<dbReference type="PANTHER" id="PTHR15067:SF4">
    <property type="entry name" value="E3 UBIQUITIN-PROTEIN LIGASE RNF8"/>
    <property type="match status" value="1"/>
</dbReference>
<accession>A0A0K9PSS6</accession>
<proteinExistence type="predicted"/>
<dbReference type="Pfam" id="PF13639">
    <property type="entry name" value="zf-RING_2"/>
    <property type="match status" value="1"/>
</dbReference>
<dbReference type="GO" id="GO:0005829">
    <property type="term" value="C:cytosol"/>
    <property type="evidence" value="ECO:0000318"/>
    <property type="project" value="GO_Central"/>
</dbReference>
<name>A0A0K9PSS6_ZOSMR</name>
<dbReference type="EMBL" id="LFYR01000644">
    <property type="protein sequence ID" value="KMZ72031.1"/>
    <property type="molecule type" value="Genomic_DNA"/>
</dbReference>
<feature type="transmembrane region" description="Helical" evidence="13">
    <location>
        <begin position="251"/>
        <end position="272"/>
    </location>
</feature>
<evidence type="ECO:0000256" key="2">
    <source>
        <dbReference type="ARBA" id="ARBA00004906"/>
    </source>
</evidence>
<keyword evidence="4 13" id="KW-0812">Transmembrane</keyword>
<evidence type="ECO:0000256" key="11">
    <source>
        <dbReference type="PROSITE-ProRule" id="PRU00175"/>
    </source>
</evidence>
<keyword evidence="5" id="KW-0479">Metal-binding</keyword>